<organism evidence="3 4">
    <name type="scientific">Limimaricola soesokkakensis</name>
    <dbReference type="NCBI Taxonomy" id="1343159"/>
    <lineage>
        <taxon>Bacteria</taxon>
        <taxon>Pseudomonadati</taxon>
        <taxon>Pseudomonadota</taxon>
        <taxon>Alphaproteobacteria</taxon>
        <taxon>Rhodobacterales</taxon>
        <taxon>Paracoccaceae</taxon>
        <taxon>Limimaricola</taxon>
    </lineage>
</organism>
<dbReference type="EMBL" id="FWFY01000009">
    <property type="protein sequence ID" value="SLN59743.1"/>
    <property type="molecule type" value="Genomic_DNA"/>
</dbReference>
<dbReference type="Gene3D" id="3.60.21.10">
    <property type="match status" value="1"/>
</dbReference>
<gene>
    <name evidence="2" type="ORF">CLV79_10927</name>
    <name evidence="3" type="ORF">LOS8367_02871</name>
</gene>
<dbReference type="InterPro" id="IPR029052">
    <property type="entry name" value="Metallo-depent_PP-like"/>
</dbReference>
<evidence type="ECO:0000313" key="2">
    <source>
        <dbReference type="EMBL" id="PSK84055.1"/>
    </source>
</evidence>
<reference evidence="3 4" key="1">
    <citation type="submission" date="2017-03" db="EMBL/GenBank/DDBJ databases">
        <authorList>
            <person name="Afonso C.L."/>
            <person name="Miller P.J."/>
            <person name="Scott M.A."/>
            <person name="Spackman E."/>
            <person name="Goraichik I."/>
            <person name="Dimitrov K.M."/>
            <person name="Suarez D.L."/>
            <person name="Swayne D.E."/>
        </authorList>
    </citation>
    <scope>NUCLEOTIDE SEQUENCE [LARGE SCALE GENOMIC DNA]</scope>
    <source>
        <strain evidence="3 4">CECT 8367</strain>
    </source>
</reference>
<dbReference type="EMBL" id="PYGB01000009">
    <property type="protein sequence ID" value="PSK84055.1"/>
    <property type="molecule type" value="Genomic_DNA"/>
</dbReference>
<dbReference type="Proteomes" id="UP000193495">
    <property type="component" value="Unassembled WGS sequence"/>
</dbReference>
<evidence type="ECO:0000259" key="1">
    <source>
        <dbReference type="Pfam" id="PF00149"/>
    </source>
</evidence>
<dbReference type="Pfam" id="PF00149">
    <property type="entry name" value="Metallophos"/>
    <property type="match status" value="1"/>
</dbReference>
<proteinExistence type="predicted"/>
<dbReference type="SUPFAM" id="SSF56300">
    <property type="entry name" value="Metallo-dependent phosphatases"/>
    <property type="match status" value="1"/>
</dbReference>
<dbReference type="RefSeq" id="WP_165761479.1">
    <property type="nucleotide sequence ID" value="NZ_FWFY01000009.1"/>
</dbReference>
<sequence length="265" mass="30511">MKTLILADLHWDRWNHITRDPLEGCEDLLEGVYTLILAGDIAHEPLKKWPRAIEYVRKRMPYADVHIFPGNHDFYGSRLDREPLMAACAQKAGASYAQMRQILCGDTRFLCATLWTDFELGGDFEVNKRRAVDGMNDFRRIHVGESWRALWCSDLIRLHRQHRAWLEDRLAETWPGRTIVVTHHAPHPAVIKRYDVDLSAAFGSDLGDLMTGPSAPDLWLYGHTHDLIDARVGRTEIRSVALGYPDHLPRGSDIRERIERMIIDV</sequence>
<dbReference type="InterPro" id="IPR004843">
    <property type="entry name" value="Calcineurin-like_PHP"/>
</dbReference>
<keyword evidence="5" id="KW-1185">Reference proteome</keyword>
<dbReference type="PANTHER" id="PTHR37844">
    <property type="entry name" value="SER/THR PROTEIN PHOSPHATASE SUPERFAMILY (AFU_ORTHOLOGUE AFUA_1G14840)"/>
    <property type="match status" value="1"/>
</dbReference>
<dbReference type="AlphaFoldDB" id="A0A1X6ZS67"/>
<evidence type="ECO:0000313" key="5">
    <source>
        <dbReference type="Proteomes" id="UP000240624"/>
    </source>
</evidence>
<evidence type="ECO:0000313" key="4">
    <source>
        <dbReference type="Proteomes" id="UP000193495"/>
    </source>
</evidence>
<dbReference type="GO" id="GO:0016787">
    <property type="term" value="F:hydrolase activity"/>
    <property type="evidence" value="ECO:0007669"/>
    <property type="project" value="InterPro"/>
</dbReference>
<evidence type="ECO:0000313" key="3">
    <source>
        <dbReference type="EMBL" id="SLN59743.1"/>
    </source>
</evidence>
<accession>A0A1X6ZS67</accession>
<feature type="domain" description="Calcineurin-like phosphoesterase" evidence="1">
    <location>
        <begin position="1"/>
        <end position="226"/>
    </location>
</feature>
<dbReference type="Proteomes" id="UP000240624">
    <property type="component" value="Unassembled WGS sequence"/>
</dbReference>
<reference evidence="2 5" key="2">
    <citation type="submission" date="2018-03" db="EMBL/GenBank/DDBJ databases">
        <title>Genomic Encyclopedia of Archaeal and Bacterial Type Strains, Phase II (KMG-II): from individual species to whole genera.</title>
        <authorList>
            <person name="Goeker M."/>
        </authorList>
    </citation>
    <scope>NUCLEOTIDE SEQUENCE [LARGE SCALE GENOMIC DNA]</scope>
    <source>
        <strain evidence="2 5">DSM 29956</strain>
    </source>
</reference>
<name>A0A1X6ZS67_9RHOB</name>
<protein>
    <submittedName>
        <fullName evidence="2">Calcineurin-like phosphoesterase family protein</fullName>
    </submittedName>
    <submittedName>
        <fullName evidence="3">Calcineurin-like phosphoesterase superfamily domain protein</fullName>
    </submittedName>
</protein>
<dbReference type="PANTHER" id="PTHR37844:SF2">
    <property type="entry name" value="SER_THR PROTEIN PHOSPHATASE SUPERFAMILY (AFU_ORTHOLOGUE AFUA_1G14840)"/>
    <property type="match status" value="1"/>
</dbReference>